<feature type="short sequence motif" description="GXSXG" evidence="4">
    <location>
        <begin position="111"/>
        <end position="115"/>
    </location>
</feature>
<evidence type="ECO:0000313" key="7">
    <source>
        <dbReference type="EMBL" id="QDU19469.1"/>
    </source>
</evidence>
<feature type="domain" description="PNPLA" evidence="6">
    <location>
        <begin position="78"/>
        <end position="270"/>
    </location>
</feature>
<gene>
    <name evidence="7" type="ORF">ETAA1_13940</name>
</gene>
<dbReference type="KEGG" id="uli:ETAA1_13940"/>
<dbReference type="OrthoDB" id="213032at2"/>
<dbReference type="PROSITE" id="PS51257">
    <property type="entry name" value="PROKAR_LIPOPROTEIN"/>
    <property type="match status" value="1"/>
</dbReference>
<dbReference type="Gene3D" id="3.40.1090.10">
    <property type="entry name" value="Cytosolic phospholipase A2 catalytic domain"/>
    <property type="match status" value="1"/>
</dbReference>
<dbReference type="InterPro" id="IPR050301">
    <property type="entry name" value="NTE"/>
</dbReference>
<dbReference type="EMBL" id="CP036273">
    <property type="protein sequence ID" value="QDU19469.1"/>
    <property type="molecule type" value="Genomic_DNA"/>
</dbReference>
<dbReference type="GO" id="GO:0016787">
    <property type="term" value="F:hydrolase activity"/>
    <property type="evidence" value="ECO:0007669"/>
    <property type="project" value="UniProtKB-UniRule"/>
</dbReference>
<feature type="short sequence motif" description="GXGXXG" evidence="4">
    <location>
        <begin position="82"/>
        <end position="87"/>
    </location>
</feature>
<dbReference type="AlphaFoldDB" id="A0A517XPN7"/>
<keyword evidence="1 4" id="KW-0378">Hydrolase</keyword>
<sequence>MSPLTRVAAVGLVLAAAGCATRHRACAPPELTRESGLVQPGPADESAVVETELLRSLVDRTRAANSAPDPAAKPGKFLALSGGGMYGAYSVGVLKGWTDTGTRPTFDVVTGVSTGALVASYAFLGTAYDEPMTRLYTTVSDKDIYRRRPRVAVLFSDSAASSEPLKKLIAAQVDDALLAEVARAHAAGRRLYVGTTNLDARRLVVWDMGAIASSGRPDAADLYRTVLLASASVPGFFPPVPVEVEVNGRRFTELHVDGGATTGVFLRASTLHLDREALRAGRQPLAGSDAYVVIAGKLYADPACTDQRAVRIAAGSLESVVASQTRGELYRIYSLCLLGGMRYHLAAVPENFDAGGDAMSFDPAAMRRLYAAGYEAAAGGRAWRDTPPGAEPHEQTRPRTGTQFLAPGAR</sequence>
<dbReference type="Pfam" id="PF01734">
    <property type="entry name" value="Patatin"/>
    <property type="match status" value="1"/>
</dbReference>
<dbReference type="InterPro" id="IPR002641">
    <property type="entry name" value="PNPLA_dom"/>
</dbReference>
<dbReference type="Proteomes" id="UP000319576">
    <property type="component" value="Chromosome"/>
</dbReference>
<evidence type="ECO:0000256" key="2">
    <source>
        <dbReference type="ARBA" id="ARBA00022963"/>
    </source>
</evidence>
<protein>
    <submittedName>
        <fullName evidence="7">Patatin-like phospholipase</fullName>
    </submittedName>
</protein>
<feature type="region of interest" description="Disordered" evidence="5">
    <location>
        <begin position="380"/>
        <end position="410"/>
    </location>
</feature>
<proteinExistence type="predicted"/>
<reference evidence="7 8" key="1">
    <citation type="submission" date="2019-02" db="EMBL/GenBank/DDBJ databases">
        <title>Deep-cultivation of Planctomycetes and their phenomic and genomic characterization uncovers novel biology.</title>
        <authorList>
            <person name="Wiegand S."/>
            <person name="Jogler M."/>
            <person name="Boedeker C."/>
            <person name="Pinto D."/>
            <person name="Vollmers J."/>
            <person name="Rivas-Marin E."/>
            <person name="Kohn T."/>
            <person name="Peeters S.H."/>
            <person name="Heuer A."/>
            <person name="Rast P."/>
            <person name="Oberbeckmann S."/>
            <person name="Bunk B."/>
            <person name="Jeske O."/>
            <person name="Meyerdierks A."/>
            <person name="Storesund J.E."/>
            <person name="Kallscheuer N."/>
            <person name="Luecker S."/>
            <person name="Lage O.M."/>
            <person name="Pohl T."/>
            <person name="Merkel B.J."/>
            <person name="Hornburger P."/>
            <person name="Mueller R.-W."/>
            <person name="Bruemmer F."/>
            <person name="Labrenz M."/>
            <person name="Spormann A.M."/>
            <person name="Op den Camp H."/>
            <person name="Overmann J."/>
            <person name="Amann R."/>
            <person name="Jetten M.S.M."/>
            <person name="Mascher T."/>
            <person name="Medema M.H."/>
            <person name="Devos D.P."/>
            <person name="Kaster A.-K."/>
            <person name="Ovreas L."/>
            <person name="Rohde M."/>
            <person name="Galperin M.Y."/>
            <person name="Jogler C."/>
        </authorList>
    </citation>
    <scope>NUCLEOTIDE SEQUENCE [LARGE SCALE GENOMIC DNA]</scope>
    <source>
        <strain evidence="7 8">ETA_A1</strain>
    </source>
</reference>
<evidence type="ECO:0000259" key="6">
    <source>
        <dbReference type="PROSITE" id="PS51635"/>
    </source>
</evidence>
<feature type="short sequence motif" description="DGA/G" evidence="4">
    <location>
        <begin position="257"/>
        <end position="259"/>
    </location>
</feature>
<name>A0A517XPN7_9BACT</name>
<feature type="active site" description="Proton acceptor" evidence="4">
    <location>
        <position position="257"/>
    </location>
</feature>
<dbReference type="PANTHER" id="PTHR14226:SF74">
    <property type="entry name" value="BLR4684 PROTEIN"/>
    <property type="match status" value="1"/>
</dbReference>
<evidence type="ECO:0000256" key="3">
    <source>
        <dbReference type="ARBA" id="ARBA00023098"/>
    </source>
</evidence>
<accession>A0A517XPN7</accession>
<organism evidence="7 8">
    <name type="scientific">Urbifossiella limnaea</name>
    <dbReference type="NCBI Taxonomy" id="2528023"/>
    <lineage>
        <taxon>Bacteria</taxon>
        <taxon>Pseudomonadati</taxon>
        <taxon>Planctomycetota</taxon>
        <taxon>Planctomycetia</taxon>
        <taxon>Gemmatales</taxon>
        <taxon>Gemmataceae</taxon>
        <taxon>Urbifossiella</taxon>
    </lineage>
</organism>
<keyword evidence="8" id="KW-1185">Reference proteome</keyword>
<keyword evidence="3 4" id="KW-0443">Lipid metabolism</keyword>
<dbReference type="GO" id="GO:0016042">
    <property type="term" value="P:lipid catabolic process"/>
    <property type="evidence" value="ECO:0007669"/>
    <property type="project" value="UniProtKB-UniRule"/>
</dbReference>
<evidence type="ECO:0000313" key="8">
    <source>
        <dbReference type="Proteomes" id="UP000319576"/>
    </source>
</evidence>
<dbReference type="PROSITE" id="PS51635">
    <property type="entry name" value="PNPLA"/>
    <property type="match status" value="1"/>
</dbReference>
<dbReference type="InterPro" id="IPR016035">
    <property type="entry name" value="Acyl_Trfase/lysoPLipase"/>
</dbReference>
<dbReference type="PANTHER" id="PTHR14226">
    <property type="entry name" value="NEUROPATHY TARGET ESTERASE/SWISS CHEESE D.MELANOGASTER"/>
    <property type="match status" value="1"/>
</dbReference>
<dbReference type="SUPFAM" id="SSF52151">
    <property type="entry name" value="FabD/lysophospholipase-like"/>
    <property type="match status" value="1"/>
</dbReference>
<feature type="active site" description="Nucleophile" evidence="4">
    <location>
        <position position="113"/>
    </location>
</feature>
<keyword evidence="2 4" id="KW-0442">Lipid degradation</keyword>
<evidence type="ECO:0000256" key="4">
    <source>
        <dbReference type="PROSITE-ProRule" id="PRU01161"/>
    </source>
</evidence>
<dbReference type="RefSeq" id="WP_145235478.1">
    <property type="nucleotide sequence ID" value="NZ_CP036273.1"/>
</dbReference>
<evidence type="ECO:0000256" key="1">
    <source>
        <dbReference type="ARBA" id="ARBA00022801"/>
    </source>
</evidence>
<evidence type="ECO:0000256" key="5">
    <source>
        <dbReference type="SAM" id="MobiDB-lite"/>
    </source>
</evidence>